<dbReference type="InterPro" id="IPR052340">
    <property type="entry name" value="RNase_Y/CdgJ"/>
</dbReference>
<dbReference type="PANTHER" id="PTHR33525">
    <property type="match status" value="1"/>
</dbReference>
<dbReference type="KEGG" id="pmo:Pmob_1690"/>
<dbReference type="Proteomes" id="UP000000789">
    <property type="component" value="Chromosome"/>
</dbReference>
<organism evidence="2 3">
    <name type="scientific">Petrotoga mobilis (strain DSM 10674 / SJ95)</name>
    <dbReference type="NCBI Taxonomy" id="403833"/>
    <lineage>
        <taxon>Bacteria</taxon>
        <taxon>Thermotogati</taxon>
        <taxon>Thermotogota</taxon>
        <taxon>Thermotogae</taxon>
        <taxon>Petrotogales</taxon>
        <taxon>Petrotogaceae</taxon>
        <taxon>Petrotoga</taxon>
    </lineage>
</organism>
<sequence>MEGTDIMNEMDIQEITKKIKELPTPDFIVQRIINIANDPEADINDLHNMIVQSPALTAKILRLSNSAYYALPKRVTKLTQAINLLGFKTVRNLALSIFTVENYFSQDIPFFNTQHFWVHLISTGVASELLAKYLNSPDKEEAFMCGVLHDLSKVVMAHIMPDVFEMVIKVAQHEKISFFQAENLLSTYSHQQIGRKLFENWNMSDLVIETATYHDNPLESSNEEAKKLLYIVNVANITTNLYFYGYSGCFDIPEVDLKIWNFLGLNYNKYASYFEEFKDIIKRSPEFTNMKEVFDDLEVTSDGSV</sequence>
<proteinExistence type="predicted"/>
<keyword evidence="3" id="KW-1185">Reference proteome</keyword>
<dbReference type="PROSITE" id="PS51833">
    <property type="entry name" value="HDOD"/>
    <property type="match status" value="1"/>
</dbReference>
<dbReference type="SUPFAM" id="SSF109604">
    <property type="entry name" value="HD-domain/PDEase-like"/>
    <property type="match status" value="1"/>
</dbReference>
<dbReference type="HOGENOM" id="CLU_048246_4_0_0"/>
<dbReference type="eggNOG" id="COG1639">
    <property type="taxonomic scope" value="Bacteria"/>
</dbReference>
<dbReference type="Gene3D" id="1.10.3210.10">
    <property type="entry name" value="Hypothetical protein af1432"/>
    <property type="match status" value="1"/>
</dbReference>
<dbReference type="EMBL" id="CP000879">
    <property type="protein sequence ID" value="ABX32383.1"/>
    <property type="molecule type" value="Genomic_DNA"/>
</dbReference>
<evidence type="ECO:0000259" key="1">
    <source>
        <dbReference type="PROSITE" id="PS51833"/>
    </source>
</evidence>
<reference evidence="2" key="1">
    <citation type="submission" date="2007-11" db="EMBL/GenBank/DDBJ databases">
        <title>Complete sequence of Petroga mobilis SJ95.</title>
        <authorList>
            <consortium name="US DOE Joint Genome Institute"/>
            <person name="Copeland A."/>
            <person name="Lucas S."/>
            <person name="Lapidus A."/>
            <person name="Barry K."/>
            <person name="Glavina del Rio T."/>
            <person name="Dalin E."/>
            <person name="Tice H."/>
            <person name="Pitluck S."/>
            <person name="Meincke L."/>
            <person name="Brettin T."/>
            <person name="Bruce D."/>
            <person name="Detter J.C."/>
            <person name="Han C."/>
            <person name="Kuske C.R."/>
            <person name="Schmutz J."/>
            <person name="Larimer F."/>
            <person name="Land M."/>
            <person name="Hauser L."/>
            <person name="Kyrpides N."/>
            <person name="Mikhailova N."/>
            <person name="Noll K."/>
            <person name="Richardson P."/>
        </authorList>
    </citation>
    <scope>NUCLEOTIDE SEQUENCE [LARGE SCALE GENOMIC DNA]</scope>
    <source>
        <strain evidence="2">SJ95</strain>
    </source>
</reference>
<name>A9BI92_PETMO</name>
<protein>
    <submittedName>
        <fullName evidence="2">Signal transduction protein</fullName>
    </submittedName>
</protein>
<evidence type="ECO:0000313" key="2">
    <source>
        <dbReference type="EMBL" id="ABX32383.1"/>
    </source>
</evidence>
<gene>
    <name evidence="2" type="ordered locus">Pmob_1690</name>
</gene>
<dbReference type="Pfam" id="PF08668">
    <property type="entry name" value="HDOD"/>
    <property type="match status" value="1"/>
</dbReference>
<dbReference type="STRING" id="403833.Pmob_1690"/>
<evidence type="ECO:0000313" key="3">
    <source>
        <dbReference type="Proteomes" id="UP000000789"/>
    </source>
</evidence>
<dbReference type="InterPro" id="IPR013976">
    <property type="entry name" value="HDOD"/>
</dbReference>
<accession>A9BI92</accession>
<dbReference type="AlphaFoldDB" id="A9BI92"/>
<dbReference type="PANTHER" id="PTHR33525:SF3">
    <property type="entry name" value="RIBONUCLEASE Y"/>
    <property type="match status" value="1"/>
</dbReference>
<feature type="domain" description="HDOD" evidence="1">
    <location>
        <begin position="22"/>
        <end position="217"/>
    </location>
</feature>